<feature type="domain" description="Ketoreductase" evidence="3">
    <location>
        <begin position="8"/>
        <end position="187"/>
    </location>
</feature>
<dbReference type="KEGG" id="vbo:CKY39_13600"/>
<dbReference type="InterPro" id="IPR020904">
    <property type="entry name" value="Sc_DH/Rdtase_CS"/>
</dbReference>
<dbReference type="SMART" id="SM00822">
    <property type="entry name" value="PKS_KR"/>
    <property type="match status" value="1"/>
</dbReference>
<dbReference type="SUPFAM" id="SSF51735">
    <property type="entry name" value="NAD(P)-binding Rossmann-fold domains"/>
    <property type="match status" value="1"/>
</dbReference>
<evidence type="ECO:0000313" key="5">
    <source>
        <dbReference type="Proteomes" id="UP000217154"/>
    </source>
</evidence>
<reference evidence="4 5" key="1">
    <citation type="submission" date="2017-09" db="EMBL/GenBank/DDBJ databases">
        <title>The diverse metabolic capabilities of V. boronicumulans make it an excellent choice for continued studies on novel biodegradation.</title>
        <authorList>
            <person name="Sun S."/>
        </authorList>
    </citation>
    <scope>NUCLEOTIDE SEQUENCE [LARGE SCALE GENOMIC DNA]</scope>
    <source>
        <strain evidence="4 5">J1</strain>
    </source>
</reference>
<dbReference type="InterPro" id="IPR050259">
    <property type="entry name" value="SDR"/>
</dbReference>
<evidence type="ECO:0000259" key="3">
    <source>
        <dbReference type="SMART" id="SM00822"/>
    </source>
</evidence>
<protein>
    <submittedName>
        <fullName evidence="4">3-oxoacyl-ACP reductase</fullName>
    </submittedName>
</protein>
<dbReference type="PROSITE" id="PS00061">
    <property type="entry name" value="ADH_SHORT"/>
    <property type="match status" value="1"/>
</dbReference>
<dbReference type="EMBL" id="CP023284">
    <property type="protein sequence ID" value="ATA54143.1"/>
    <property type="molecule type" value="Genomic_DNA"/>
</dbReference>
<dbReference type="Proteomes" id="UP000217154">
    <property type="component" value="Chromosome"/>
</dbReference>
<evidence type="ECO:0000256" key="1">
    <source>
        <dbReference type="ARBA" id="ARBA00006484"/>
    </source>
</evidence>
<comment type="similarity">
    <text evidence="1 2">Belongs to the short-chain dehydrogenases/reductases (SDR) family.</text>
</comment>
<dbReference type="InterPro" id="IPR036291">
    <property type="entry name" value="NAD(P)-bd_dom_sf"/>
</dbReference>
<gene>
    <name evidence="4" type="ORF">CKY39_13600</name>
</gene>
<dbReference type="PRINTS" id="PR00080">
    <property type="entry name" value="SDRFAMILY"/>
</dbReference>
<accession>A0A250DJL1</accession>
<dbReference type="InterPro" id="IPR002347">
    <property type="entry name" value="SDR_fam"/>
</dbReference>
<sequence length="276" mass="28704">MTPKLEGKVALITGSGRGIGRAIALKLASEGARIVVNDLDAAPAEETVQAIRAAGGQAVACVGSVSAPDFAERFVGTAVNEFKGLDIIVNNAGYTWDSVVQKMTDEQWYAMIDVHLTAPFRTLRAAQPVIRALAKAEGDAGRRVVRKVVNISSVAGLFGNAGQANYSTAKAGIVGMTQTLAKEWGRMNVTVNCVAFGFIQTRLTASTAEATTANIEGREIKVGVNPGLLAMMEQSIPLGRGGTPEEAAGAVYLLCAPESDYVSGQTLMCTGGLTGI</sequence>
<evidence type="ECO:0000313" key="4">
    <source>
        <dbReference type="EMBL" id="ATA54143.1"/>
    </source>
</evidence>
<dbReference type="GO" id="GO:0032787">
    <property type="term" value="P:monocarboxylic acid metabolic process"/>
    <property type="evidence" value="ECO:0007669"/>
    <property type="project" value="UniProtKB-ARBA"/>
</dbReference>
<dbReference type="InterPro" id="IPR057326">
    <property type="entry name" value="KR_dom"/>
</dbReference>
<proteinExistence type="inferred from homology"/>
<dbReference type="PANTHER" id="PTHR42879">
    <property type="entry name" value="3-OXOACYL-(ACYL-CARRIER-PROTEIN) REDUCTASE"/>
    <property type="match status" value="1"/>
</dbReference>
<organism evidence="4 5">
    <name type="scientific">Variovorax boronicumulans</name>
    <dbReference type="NCBI Taxonomy" id="436515"/>
    <lineage>
        <taxon>Bacteria</taxon>
        <taxon>Pseudomonadati</taxon>
        <taxon>Pseudomonadota</taxon>
        <taxon>Betaproteobacteria</taxon>
        <taxon>Burkholderiales</taxon>
        <taxon>Comamonadaceae</taxon>
        <taxon>Variovorax</taxon>
    </lineage>
</organism>
<dbReference type="PRINTS" id="PR00081">
    <property type="entry name" value="GDHRDH"/>
</dbReference>
<dbReference type="FunFam" id="3.40.50.720:FF:000084">
    <property type="entry name" value="Short-chain dehydrogenase reductase"/>
    <property type="match status" value="1"/>
</dbReference>
<evidence type="ECO:0000256" key="2">
    <source>
        <dbReference type="RuleBase" id="RU000363"/>
    </source>
</evidence>
<dbReference type="AlphaFoldDB" id="A0A250DJL1"/>
<dbReference type="RefSeq" id="WP_095744818.1">
    <property type="nucleotide sequence ID" value="NZ_CP023284.1"/>
</dbReference>
<dbReference type="Pfam" id="PF00106">
    <property type="entry name" value="adh_short"/>
    <property type="match status" value="1"/>
</dbReference>
<dbReference type="Gene3D" id="3.40.50.720">
    <property type="entry name" value="NAD(P)-binding Rossmann-like Domain"/>
    <property type="match status" value="1"/>
</dbReference>
<name>A0A250DJL1_9BURK</name>
<dbReference type="PANTHER" id="PTHR42879:SF2">
    <property type="entry name" value="3-OXOACYL-[ACYL-CARRIER-PROTEIN] REDUCTASE FABG"/>
    <property type="match status" value="1"/>
</dbReference>